<organism evidence="1 2">
    <name type="scientific">Periophthalmus magnuspinnatus</name>
    <dbReference type="NCBI Taxonomy" id="409849"/>
    <lineage>
        <taxon>Eukaryota</taxon>
        <taxon>Metazoa</taxon>
        <taxon>Chordata</taxon>
        <taxon>Craniata</taxon>
        <taxon>Vertebrata</taxon>
        <taxon>Euteleostomi</taxon>
        <taxon>Actinopterygii</taxon>
        <taxon>Neopterygii</taxon>
        <taxon>Teleostei</taxon>
        <taxon>Neoteleostei</taxon>
        <taxon>Acanthomorphata</taxon>
        <taxon>Gobiaria</taxon>
        <taxon>Gobiiformes</taxon>
        <taxon>Gobioidei</taxon>
        <taxon>Gobiidae</taxon>
        <taxon>Oxudercinae</taxon>
        <taxon>Periophthalmus</taxon>
    </lineage>
</organism>
<name>A0A3B3ZCT9_9GOBI</name>
<sequence>MSYSQVRYSEMVKYSHPHSIIIKFHRFRDITTILSAARCMGNLHHEDRPVLIVPDMPPSVQLARRAFNTDLIKWNIRFCMAFPAFLS</sequence>
<reference evidence="1" key="1">
    <citation type="submission" date="2025-08" db="UniProtKB">
        <authorList>
            <consortium name="Ensembl"/>
        </authorList>
    </citation>
    <scope>IDENTIFICATION</scope>
</reference>
<protein>
    <submittedName>
        <fullName evidence="1">Uncharacterized protein</fullName>
    </submittedName>
</protein>
<proteinExistence type="predicted"/>
<evidence type="ECO:0000313" key="1">
    <source>
        <dbReference type="Ensembl" id="ENSPMGP00000002382.1"/>
    </source>
</evidence>
<dbReference type="Ensembl" id="ENSPMGT00000002526.1">
    <property type="protein sequence ID" value="ENSPMGP00000002382.1"/>
    <property type="gene ID" value="ENSPMGG00000002098.1"/>
</dbReference>
<evidence type="ECO:0000313" key="2">
    <source>
        <dbReference type="Proteomes" id="UP000261520"/>
    </source>
</evidence>
<dbReference type="AlphaFoldDB" id="A0A3B3ZCT9"/>
<keyword evidence="2" id="KW-1185">Reference proteome</keyword>
<dbReference type="Gene3D" id="3.30.70.1820">
    <property type="entry name" value="L1 transposable element, RRM domain"/>
    <property type="match status" value="1"/>
</dbReference>
<reference evidence="1" key="2">
    <citation type="submission" date="2025-09" db="UniProtKB">
        <authorList>
            <consortium name="Ensembl"/>
        </authorList>
    </citation>
    <scope>IDENTIFICATION</scope>
</reference>
<accession>A0A3B3ZCT9</accession>
<dbReference type="Proteomes" id="UP000261520">
    <property type="component" value="Unplaced"/>
</dbReference>